<dbReference type="InterPro" id="IPR008988">
    <property type="entry name" value="Transcriptional_repressor_C"/>
</dbReference>
<keyword evidence="1" id="KW-0408">Iron</keyword>
<evidence type="ECO:0000259" key="2">
    <source>
        <dbReference type="SMART" id="SM00899"/>
    </source>
</evidence>
<dbReference type="RefSeq" id="WP_137015119.1">
    <property type="nucleotide sequence ID" value="NZ_SZPX01000008.1"/>
</dbReference>
<dbReference type="EMBL" id="SZPX01000008">
    <property type="protein sequence ID" value="TKI68469.1"/>
    <property type="molecule type" value="Genomic_DNA"/>
</dbReference>
<dbReference type="InterPro" id="IPR038157">
    <property type="entry name" value="FeoA_core_dom"/>
</dbReference>
<accession>A0A4U2Z315</accession>
<dbReference type="GO" id="GO:0046914">
    <property type="term" value="F:transition metal ion binding"/>
    <property type="evidence" value="ECO:0007669"/>
    <property type="project" value="InterPro"/>
</dbReference>
<dbReference type="AlphaFoldDB" id="A0A4U2Z315"/>
<comment type="caution">
    <text evidence="3">The sequence shown here is derived from an EMBL/GenBank/DDBJ whole genome shotgun (WGS) entry which is preliminary data.</text>
</comment>
<gene>
    <name evidence="3" type="ORF">FCU45_10675</name>
</gene>
<dbReference type="SMART" id="SM00899">
    <property type="entry name" value="FeoA"/>
    <property type="match status" value="1"/>
</dbReference>
<dbReference type="PANTHER" id="PTHR42954">
    <property type="entry name" value="FE(2+) TRANSPORT PROTEIN A"/>
    <property type="match status" value="1"/>
</dbReference>
<dbReference type="Gene3D" id="2.30.30.90">
    <property type="match status" value="1"/>
</dbReference>
<evidence type="ECO:0000313" key="4">
    <source>
        <dbReference type="Proteomes" id="UP000309561"/>
    </source>
</evidence>
<sequence>MHTKADNKETKRLIDCKKSCMVRVVKLNADAELKQRLISFGIMKEAILEVLEHAPAKSTIEVKVGKMRIALRAKEAELIEVAPL</sequence>
<feature type="domain" description="Ferrous iron transporter FeoA-like" evidence="2">
    <location>
        <begin position="11"/>
        <end position="83"/>
    </location>
</feature>
<evidence type="ECO:0000313" key="3">
    <source>
        <dbReference type="EMBL" id="TKI68469.1"/>
    </source>
</evidence>
<dbReference type="InterPro" id="IPR052713">
    <property type="entry name" value="FeoA"/>
</dbReference>
<dbReference type="PANTHER" id="PTHR42954:SF2">
    <property type="entry name" value="FE(2+) TRANSPORT PROTEIN A"/>
    <property type="match status" value="1"/>
</dbReference>
<name>A0A4U2Z315_9BACT</name>
<proteinExistence type="predicted"/>
<dbReference type="SUPFAM" id="SSF50037">
    <property type="entry name" value="C-terminal domain of transcriptional repressors"/>
    <property type="match status" value="1"/>
</dbReference>
<evidence type="ECO:0000256" key="1">
    <source>
        <dbReference type="ARBA" id="ARBA00023004"/>
    </source>
</evidence>
<dbReference type="Proteomes" id="UP000309561">
    <property type="component" value="Unassembled WGS sequence"/>
</dbReference>
<dbReference type="Pfam" id="PF04023">
    <property type="entry name" value="FeoA"/>
    <property type="match status" value="1"/>
</dbReference>
<protein>
    <submittedName>
        <fullName evidence="3">Ferrous iron transport protein A</fullName>
    </submittedName>
</protein>
<dbReference type="OrthoDB" id="5334830at2"/>
<organism evidence="3 4">
    <name type="scientific">Sulfurimonas crateris</name>
    <dbReference type="NCBI Taxonomy" id="2574727"/>
    <lineage>
        <taxon>Bacteria</taxon>
        <taxon>Pseudomonadati</taxon>
        <taxon>Campylobacterota</taxon>
        <taxon>Epsilonproteobacteria</taxon>
        <taxon>Campylobacterales</taxon>
        <taxon>Sulfurimonadaceae</taxon>
        <taxon>Sulfurimonas</taxon>
    </lineage>
</organism>
<dbReference type="InterPro" id="IPR007167">
    <property type="entry name" value="Fe-transptr_FeoA-like"/>
</dbReference>
<keyword evidence="4" id="KW-1185">Reference proteome</keyword>
<reference evidence="3 4" key="1">
    <citation type="submission" date="2019-04" db="EMBL/GenBank/DDBJ databases">
        <title>Sulfurimonas crateris sp. nov. a facultative anaerobic sulfur-oxidizing chemolithautotrophic bacterium isolated from a terrestrial mud vulcano.</title>
        <authorList>
            <person name="Ratnikova N.M."/>
            <person name="Slobodkin A.I."/>
            <person name="Merkel A.Y."/>
            <person name="Novikov A."/>
            <person name="Bonch-Osmolovskaya E.A."/>
            <person name="Slobodkina G.B."/>
        </authorList>
    </citation>
    <scope>NUCLEOTIDE SEQUENCE [LARGE SCALE GENOMIC DNA]</scope>
    <source>
        <strain evidence="3 4">SN118</strain>
    </source>
</reference>